<dbReference type="AlphaFoldDB" id="A0A1C4D183"/>
<keyword evidence="2" id="KW-1185">Reference proteome</keyword>
<evidence type="ECO:0000313" key="2">
    <source>
        <dbReference type="Proteomes" id="UP000199670"/>
    </source>
</evidence>
<dbReference type="EMBL" id="FMAQ01000012">
    <property type="protein sequence ID" value="SCC25132.1"/>
    <property type="molecule type" value="Genomic_DNA"/>
</dbReference>
<gene>
    <name evidence="1" type="ORF">GA0061081_11254</name>
</gene>
<protein>
    <submittedName>
        <fullName evidence="1">Uncharacterized protein</fullName>
    </submittedName>
</protein>
<dbReference type="Proteomes" id="UP000199670">
    <property type="component" value="Unassembled WGS sequence"/>
</dbReference>
<sequence>MFTSRAIEGSAPYLTFDGGVTKVTTTDTLLAIILPDGTKVTPSTNTSSGINPIILPTGRTLSDIGTLVPSSVGLVSGAYSVSLNDLITQGNWGDDDGDGQGTNGVTATGIISVSFTDKNGRTVNRSDALDICNAPYRVTLNSTGGRLTTQYGVPNSSTFGGSSAVYYINPNESPKICFARPNLLFGGSTGIPSTDQPDYAGPTNIWNPNKGFLVQSTSSSSYGRNFPTTGADGLYFDLDVGGVDASQLTWSPVTQGGITATVSRRLPYSALDVGRDSEGVPYDYWILDKSLYVTRVMLRGPRANSAQINSATPSPLTVPSLPQTFELVGRDSSGRAVVKYGFELRHWFVHRGSKNYIQPNQSSWCRSLGYRLPRVKDLTNAVCGRVWSNPSADYHCESVVGATPSSSGNHYQRRIGAGFFTEWGYMSNYADVGFLHNNKYYWTIDATKTDDASGVESNFGHITGAAASNSNNIFFVVCTTP</sequence>
<proteinExistence type="predicted"/>
<dbReference type="OrthoDB" id="7057572at2"/>
<reference evidence="2" key="1">
    <citation type="submission" date="2016-08" db="EMBL/GenBank/DDBJ databases">
        <authorList>
            <person name="Varghese N."/>
            <person name="Submissions Spin"/>
        </authorList>
    </citation>
    <scope>NUCLEOTIDE SEQUENCE [LARGE SCALE GENOMIC DNA]</scope>
    <source>
        <strain evidence="2">R-53248</strain>
    </source>
</reference>
<dbReference type="RefSeq" id="WP_091350127.1">
    <property type="nucleotide sequence ID" value="NZ_FMAQ01000012.1"/>
</dbReference>
<organism evidence="1 2">
    <name type="scientific">Gilliamella bombicola</name>
    <dbReference type="NCBI Taxonomy" id="1798182"/>
    <lineage>
        <taxon>Bacteria</taxon>
        <taxon>Pseudomonadati</taxon>
        <taxon>Pseudomonadota</taxon>
        <taxon>Gammaproteobacteria</taxon>
        <taxon>Orbales</taxon>
        <taxon>Orbaceae</taxon>
        <taxon>Gilliamella</taxon>
    </lineage>
</organism>
<accession>A0A1C4D183</accession>
<evidence type="ECO:0000313" key="1">
    <source>
        <dbReference type="EMBL" id="SCC25132.1"/>
    </source>
</evidence>
<name>A0A1C4D183_9GAMM</name>